<gene>
    <name evidence="2" type="ORF">ARC78_05125</name>
</gene>
<name>A0A0R0AVW9_9GAMM</name>
<evidence type="ECO:0000256" key="1">
    <source>
        <dbReference type="SAM" id="MobiDB-lite"/>
    </source>
</evidence>
<organism evidence="2 3">
    <name type="scientific">Stenotrophomonas pictorum JCM 9942</name>
    <dbReference type="NCBI Taxonomy" id="1236960"/>
    <lineage>
        <taxon>Bacteria</taxon>
        <taxon>Pseudomonadati</taxon>
        <taxon>Pseudomonadota</taxon>
        <taxon>Gammaproteobacteria</taxon>
        <taxon>Lysobacterales</taxon>
        <taxon>Lysobacteraceae</taxon>
        <taxon>Stenotrophomonas</taxon>
    </lineage>
</organism>
<protein>
    <submittedName>
        <fullName evidence="2">Uncharacterized protein</fullName>
    </submittedName>
</protein>
<accession>A0A0R0AVW9</accession>
<dbReference type="Proteomes" id="UP000050836">
    <property type="component" value="Unassembled WGS sequence"/>
</dbReference>
<comment type="caution">
    <text evidence="2">The sequence shown here is derived from an EMBL/GenBank/DDBJ whole genome shotgun (WGS) entry which is preliminary data.</text>
</comment>
<reference evidence="2 3" key="1">
    <citation type="submission" date="2015-10" db="EMBL/GenBank/DDBJ databases">
        <title>Genome sequencing and analysis of members of genus Stenotrophomonas.</title>
        <authorList>
            <person name="Patil P.P."/>
            <person name="Midha S."/>
            <person name="Patil P.B."/>
        </authorList>
    </citation>
    <scope>NUCLEOTIDE SEQUENCE [LARGE SCALE GENOMIC DNA]</scope>
    <source>
        <strain evidence="2 3">JCM 9942</strain>
    </source>
</reference>
<evidence type="ECO:0000313" key="2">
    <source>
        <dbReference type="EMBL" id="KRG44531.1"/>
    </source>
</evidence>
<dbReference type="AlphaFoldDB" id="A0A0R0AVW9"/>
<keyword evidence="3" id="KW-1185">Reference proteome</keyword>
<sequence length="111" mass="12404">MSPTVIDFLCRGLTGRGGWELLAVLRVATQRIIFAATLYLHRSPAQDWIERHLTLPVEHRARLSALLEARSHPAAERRHQRRQRCHEAQASGSAALPAHAARLKDYPPGTA</sequence>
<feature type="compositionally biased region" description="Low complexity" evidence="1">
    <location>
        <begin position="88"/>
        <end position="100"/>
    </location>
</feature>
<dbReference type="EMBL" id="LLXS01000007">
    <property type="protein sequence ID" value="KRG44531.1"/>
    <property type="molecule type" value="Genomic_DNA"/>
</dbReference>
<proteinExistence type="predicted"/>
<feature type="region of interest" description="Disordered" evidence="1">
    <location>
        <begin position="71"/>
        <end position="111"/>
    </location>
</feature>
<evidence type="ECO:0000313" key="3">
    <source>
        <dbReference type="Proteomes" id="UP000050836"/>
    </source>
</evidence>